<feature type="region of interest" description="Disordered" evidence="1">
    <location>
        <begin position="190"/>
        <end position="217"/>
    </location>
</feature>
<dbReference type="GO" id="GO:0015074">
    <property type="term" value="P:DNA integration"/>
    <property type="evidence" value="ECO:0007669"/>
    <property type="project" value="InterPro"/>
</dbReference>
<dbReference type="Pfam" id="PF13650">
    <property type="entry name" value="Asp_protease_2"/>
    <property type="match status" value="1"/>
</dbReference>
<dbReference type="InterPro" id="IPR040676">
    <property type="entry name" value="DUF5641"/>
</dbReference>
<dbReference type="Gene3D" id="2.40.70.10">
    <property type="entry name" value="Acid Proteases"/>
    <property type="match status" value="1"/>
</dbReference>
<dbReference type="PANTHER" id="PTHR47331:SF1">
    <property type="entry name" value="GAG-LIKE PROTEIN"/>
    <property type="match status" value="1"/>
</dbReference>
<dbReference type="InterPro" id="IPR043502">
    <property type="entry name" value="DNA/RNA_pol_sf"/>
</dbReference>
<feature type="region of interest" description="Disordered" evidence="1">
    <location>
        <begin position="1639"/>
        <end position="1664"/>
    </location>
</feature>
<feature type="domain" description="Integrase catalytic" evidence="2">
    <location>
        <begin position="1391"/>
        <end position="1521"/>
    </location>
</feature>
<dbReference type="GO" id="GO:0042575">
    <property type="term" value="C:DNA polymerase complex"/>
    <property type="evidence" value="ECO:0007669"/>
    <property type="project" value="UniProtKB-ARBA"/>
</dbReference>
<dbReference type="Pfam" id="PF05380">
    <property type="entry name" value="Peptidase_A17"/>
    <property type="match status" value="2"/>
</dbReference>
<dbReference type="SUPFAM" id="SSF56672">
    <property type="entry name" value="DNA/RNA polymerases"/>
    <property type="match status" value="1"/>
</dbReference>
<evidence type="ECO:0000313" key="3">
    <source>
        <dbReference type="EMBL" id="KFD60847.1"/>
    </source>
</evidence>
<sequence length="1664" mass="188321">MYCCVFHDEDDVGFALADEFRNFNSLEGLGIIDRPSELSFREAEDLKRMQEMAVTNTGRFQIPMLWKGLIAVPPSEEQARRRLISLQRKLRLYPRIGDLSCLATMKAHGHNVENNPQFTRQLERKLNWTLIKRWCQKGKGETPIHLLEFLEAEADILQKAHLFKLDVAPKRRVLPMAKFKERALVSVESSKEKPDELLKNREREASTDSPSGDCTGGVKCPKCSGEHSLANCKRFISLSVGMRLAEARRLGVHYRCLSKHKLNGSCPIPLEKQRCQTDPSCKYRHHELLHRQPRGKARISDRPPEEKGCVCNDAAHHLELLRVFVRGPKKTVLTTALIDSGCSRTFVDEDLAKKLGLKVKTSQVLLQGIHGAKNVETARVDFDVAGLEREWYTIHNAATLKNLRISGGEVKWADWAKDQPTSANLPLNNVSYSDIKILLGQDVKELTENVTATKVKSDDNQFAAYKCKLGWTISGPKLPSDEQAVMYCCVLHDEDDVGFALAEEFRNFNSLEGLGIIDRPSELSFREAEDLKRMQKEMTVTKTGRFQIPMLWKGPIAVPPSEEQARRRLISLQRKLRLHPRIGELYDKGIKEDEAKGYIRRLSLKEAEQLRKRRHWFLPHFAVFHPDKRNKCRRVLDAAAKNGGIALNSLLRTGPNLITSLLGQIEVARQDADMLAFLWARNVGEEPDVYVNLRHIFGANCSPAVANFAVREAAARKSETLGKTVEEAFYVDELYWSDDKEEAVIECSRELEAPLGEACFKLNKWISNSRKVIESWPTVKRASGVKEIDSTGSSRLLKVKALGIVWDCEKDNITFASRYQKVGNTAANAVLASVYDPIGIVAPFVLQGKLIMQALWQTSPKWTAPLSDEWNAKWKQWADGIETVASLSVPRWYGLNGKNPTVMHVFTDASTVGYGSVAYFVQEATTAFLAAKNRVVNPLKTTTIPRLELQAFIVGIRLADTLLKELEARMVINRVILWSDSLVVLFWIANDENRYLPFDSNRLREINETLRSGRFRDRQVEIRHVPSKENPADLISRGLDAGSLVEQFEFWTTGPKFLRREEFYDPIGIVAPFVLQGKLIMQALWQTSPKWTAPLSDEWNAKWKQWADGIETVASLSVPRWYGLNGKNLAAMHVFTDPSTVGYGSVAYFVQEATTVFLAAKTRVVNPLKTTTIPRLELQTFMVGIRLADTLLKGLGARMVISRVILWSDSLVVLFWIANDENRYLPFVSNRLREINETLRCNPPVNDVELRPKAAALLAWIDSEIADKCNTTAELFTHRLNVKTLSNELFDKKEEKAIKEAQEEQFATEISACKRAEGRSYIPKTGILQRKQVFLDQAGMLRIVARLANAEFLNEEPKNPIALPRKHALTRLFIRSAHRDVGYLGVSSTRAELALERFIQRRGKPKSIRSDQGTSFMKAAKEQDKSTKALSADLECPVRDRWSIDFRFNPAGAPHWGGSWERMIQEIKKVLASTVESVAGIHEEAFRTLLVRVEGILNRRPIAFDENGLPVSPFDIVSPGNKETQGFLSEASTLEVLRQARQAAQRFWKRWRVFYLPTLAVDRVFGGQRSIQLKPSDQVLLREGSYPLVNSYTTGKIVEVFRSNDGYVRSALVETEDGRQAVRDIRRISITEGAALERKKMPVKRPTSGGAWRPEPHTISLCES</sequence>
<dbReference type="InterPro" id="IPR036397">
    <property type="entry name" value="RNaseH_sf"/>
</dbReference>
<dbReference type="Gene3D" id="3.30.420.10">
    <property type="entry name" value="Ribonuclease H-like superfamily/Ribonuclease H"/>
    <property type="match status" value="2"/>
</dbReference>
<evidence type="ECO:0000259" key="2">
    <source>
        <dbReference type="PROSITE" id="PS50994"/>
    </source>
</evidence>
<dbReference type="InterPro" id="IPR012337">
    <property type="entry name" value="RNaseH-like_sf"/>
</dbReference>
<dbReference type="InterPro" id="IPR008042">
    <property type="entry name" value="Retrotrans_Pao"/>
</dbReference>
<dbReference type="PROSITE" id="PS50994">
    <property type="entry name" value="INTEGRASE"/>
    <property type="match status" value="1"/>
</dbReference>
<feature type="compositionally biased region" description="Basic and acidic residues" evidence="1">
    <location>
        <begin position="190"/>
        <end position="206"/>
    </location>
</feature>
<dbReference type="InterPro" id="IPR001584">
    <property type="entry name" value="Integrase_cat-core"/>
</dbReference>
<reference evidence="3" key="1">
    <citation type="journal article" date="2014" name="Nat. Genet.">
        <title>Genome and transcriptome of the porcine whipworm Trichuris suis.</title>
        <authorList>
            <person name="Jex A.R."/>
            <person name="Nejsum P."/>
            <person name="Schwarz E.M."/>
            <person name="Hu L."/>
            <person name="Young N.D."/>
            <person name="Hall R.S."/>
            <person name="Korhonen P.K."/>
            <person name="Liao S."/>
            <person name="Thamsborg S."/>
            <person name="Xia J."/>
            <person name="Xu P."/>
            <person name="Wang S."/>
            <person name="Scheerlinck J.P."/>
            <person name="Hofmann A."/>
            <person name="Sternberg P.W."/>
            <person name="Wang J."/>
            <person name="Gasser R.B."/>
        </authorList>
    </citation>
    <scope>NUCLEOTIDE SEQUENCE [LARGE SCALE GENOMIC DNA]</scope>
    <source>
        <strain evidence="3">DCEP-RM93F</strain>
    </source>
</reference>
<protein>
    <recommendedName>
        <fullName evidence="2">Integrase catalytic domain-containing protein</fullName>
    </recommendedName>
</protein>
<dbReference type="PANTHER" id="PTHR47331">
    <property type="entry name" value="PHD-TYPE DOMAIN-CONTAINING PROTEIN"/>
    <property type="match status" value="1"/>
</dbReference>
<name>A0A085MUF1_9BILA</name>
<dbReference type="SUPFAM" id="SSF53098">
    <property type="entry name" value="Ribonuclease H-like"/>
    <property type="match status" value="1"/>
</dbReference>
<organism evidence="3">
    <name type="scientific">Trichuris suis</name>
    <name type="common">pig whipworm</name>
    <dbReference type="NCBI Taxonomy" id="68888"/>
    <lineage>
        <taxon>Eukaryota</taxon>
        <taxon>Metazoa</taxon>
        <taxon>Ecdysozoa</taxon>
        <taxon>Nematoda</taxon>
        <taxon>Enoplea</taxon>
        <taxon>Dorylaimia</taxon>
        <taxon>Trichinellida</taxon>
        <taxon>Trichuridae</taxon>
        <taxon>Trichuris</taxon>
    </lineage>
</organism>
<dbReference type="Proteomes" id="UP000030758">
    <property type="component" value="Unassembled WGS sequence"/>
</dbReference>
<evidence type="ECO:0000256" key="1">
    <source>
        <dbReference type="SAM" id="MobiDB-lite"/>
    </source>
</evidence>
<dbReference type="EMBL" id="KL367645">
    <property type="protein sequence ID" value="KFD60847.1"/>
    <property type="molecule type" value="Genomic_DNA"/>
</dbReference>
<dbReference type="GO" id="GO:0003676">
    <property type="term" value="F:nucleic acid binding"/>
    <property type="evidence" value="ECO:0007669"/>
    <property type="project" value="InterPro"/>
</dbReference>
<dbReference type="Pfam" id="PF18701">
    <property type="entry name" value="DUF5641"/>
    <property type="match status" value="1"/>
</dbReference>
<gene>
    <name evidence="3" type="ORF">M514_26983</name>
</gene>
<accession>A0A085MUF1</accession>
<dbReference type="InterPro" id="IPR021109">
    <property type="entry name" value="Peptidase_aspartic_dom_sf"/>
</dbReference>
<proteinExistence type="predicted"/>